<keyword evidence="4 7" id="KW-0812">Transmembrane</keyword>
<accession>A0A7L6N2K8</accession>
<comment type="function">
    <text evidence="7">Catalyzes the transfer of the diacylglyceryl group from phosphatidylglycerol to the sulfhydryl group of the N-terminal cysteine of a prolipoprotein, the first step in the formation of mature lipoproteins.</text>
</comment>
<feature type="chain" id="PRO_5029686940" description="Phosphatidylglycerol--prolipoprotein diacylglyceryl transferase" evidence="8">
    <location>
        <begin position="22"/>
        <end position="408"/>
    </location>
</feature>
<feature type="transmembrane region" description="Helical" evidence="7">
    <location>
        <begin position="199"/>
        <end position="216"/>
    </location>
</feature>
<feature type="signal peptide" evidence="8">
    <location>
        <begin position="1"/>
        <end position="21"/>
    </location>
</feature>
<feature type="transmembrane region" description="Helical" evidence="7">
    <location>
        <begin position="110"/>
        <end position="130"/>
    </location>
</feature>
<dbReference type="Pfam" id="PF01790">
    <property type="entry name" value="LGT"/>
    <property type="match status" value="1"/>
</dbReference>
<feature type="transmembrane region" description="Helical" evidence="7">
    <location>
        <begin position="331"/>
        <end position="350"/>
    </location>
</feature>
<evidence type="ECO:0000256" key="3">
    <source>
        <dbReference type="ARBA" id="ARBA00022679"/>
    </source>
</evidence>
<sequence>MKKTIKILLLTFTLLTSIALFKIQDNSISAEDTSFTVTFVDYDGRVIKTIECESAPCEIIPPAKPDEKENTKFLRWSVFEEDFDDINEDTTIKAIYSLDNRVLSVGGFTIVFYSFFIVIGIIVGLTLGLREMPRIGMEKDDLMDGFLWIVPLAILGARLWYVIFEWDNFVYGSFGPSLLRILGFRSGEFSFADFGLEGLAIHGAFVTAVILAYFYTRKKKLDIWKLLDVVAVGFIIAQAFGRWGNFFNQEAHGGLVGGMNDGVANLSLKEQYEFLRHTLHIPEFIVNNMFMTSGKFIDDVGFHHPTFFYESMLNLLGFSIMMILRRVKKVHFGEIFAFYLIWYGGVRIFIETMRTDPLTFEIFGLSLKSAIVTSVLMILAGIAVSVYVRMRRKDETYANSKHTFNFKK</sequence>
<feature type="transmembrane region" description="Helical" evidence="7">
    <location>
        <begin position="142"/>
        <end position="163"/>
    </location>
</feature>
<dbReference type="EMBL" id="CP051151">
    <property type="protein sequence ID" value="QLY40506.1"/>
    <property type="molecule type" value="Genomic_DNA"/>
</dbReference>
<comment type="catalytic activity">
    <reaction evidence="7">
        <text>L-cysteinyl-[prolipoprotein] + a 1,2-diacyl-sn-glycero-3-phospho-(1'-sn-glycerol) = an S-1,2-diacyl-sn-glyceryl-L-cysteinyl-[prolipoprotein] + sn-glycerol 1-phosphate + H(+)</text>
        <dbReference type="Rhea" id="RHEA:56712"/>
        <dbReference type="Rhea" id="RHEA-COMP:14679"/>
        <dbReference type="Rhea" id="RHEA-COMP:14680"/>
        <dbReference type="ChEBI" id="CHEBI:15378"/>
        <dbReference type="ChEBI" id="CHEBI:29950"/>
        <dbReference type="ChEBI" id="CHEBI:57685"/>
        <dbReference type="ChEBI" id="CHEBI:64716"/>
        <dbReference type="ChEBI" id="CHEBI:140658"/>
        <dbReference type="EC" id="2.5.1.145"/>
    </reaction>
</comment>
<evidence type="ECO:0000256" key="4">
    <source>
        <dbReference type="ARBA" id="ARBA00022692"/>
    </source>
</evidence>
<comment type="similarity">
    <text evidence="1 7">Belongs to the Lgt family.</text>
</comment>
<keyword evidence="3 7" id="KW-0808">Transferase</keyword>
<dbReference type="PROSITE" id="PS01311">
    <property type="entry name" value="LGT"/>
    <property type="match status" value="1"/>
</dbReference>
<keyword evidence="8" id="KW-0732">Signal</keyword>
<organism evidence="9 10">
    <name type="scientific">Hujiaoplasma nucleasis</name>
    <dbReference type="NCBI Taxonomy" id="2725268"/>
    <lineage>
        <taxon>Bacteria</taxon>
        <taxon>Bacillati</taxon>
        <taxon>Mycoplasmatota</taxon>
        <taxon>Mollicutes</taxon>
        <taxon>Candidatus Izemoplasmatales</taxon>
        <taxon>Hujiaoplasmataceae</taxon>
        <taxon>Hujiaoplasma</taxon>
    </lineage>
</organism>
<dbReference type="EC" id="2.5.1.145" evidence="7"/>
<proteinExistence type="inferred from homology"/>
<evidence type="ECO:0000313" key="10">
    <source>
        <dbReference type="Proteomes" id="UP000512167"/>
    </source>
</evidence>
<comment type="pathway">
    <text evidence="7">Protein modification; lipoprotein biosynthesis (diacylglyceryl transfer).</text>
</comment>
<evidence type="ECO:0000256" key="5">
    <source>
        <dbReference type="ARBA" id="ARBA00022989"/>
    </source>
</evidence>
<dbReference type="GO" id="GO:0005886">
    <property type="term" value="C:plasma membrane"/>
    <property type="evidence" value="ECO:0007669"/>
    <property type="project" value="UniProtKB-SubCell"/>
</dbReference>
<feature type="transmembrane region" description="Helical" evidence="7">
    <location>
        <begin position="370"/>
        <end position="388"/>
    </location>
</feature>
<feature type="transmembrane region" description="Helical" evidence="7">
    <location>
        <begin position="306"/>
        <end position="324"/>
    </location>
</feature>
<evidence type="ECO:0000313" key="9">
    <source>
        <dbReference type="EMBL" id="QLY40506.1"/>
    </source>
</evidence>
<evidence type="ECO:0000256" key="6">
    <source>
        <dbReference type="ARBA" id="ARBA00023136"/>
    </source>
</evidence>
<evidence type="ECO:0000256" key="1">
    <source>
        <dbReference type="ARBA" id="ARBA00007150"/>
    </source>
</evidence>
<dbReference type="Proteomes" id="UP000512167">
    <property type="component" value="Chromosome"/>
</dbReference>
<dbReference type="NCBIfam" id="TIGR00544">
    <property type="entry name" value="lgt"/>
    <property type="match status" value="1"/>
</dbReference>
<dbReference type="KEGG" id="tbk:HF295_06430"/>
<comment type="subcellular location">
    <subcellularLocation>
        <location evidence="7">Cell membrane</location>
        <topology evidence="7">Multi-pass membrane protein</topology>
    </subcellularLocation>
</comment>
<keyword evidence="6 7" id="KW-0472">Membrane</keyword>
<evidence type="ECO:0000256" key="7">
    <source>
        <dbReference type="HAMAP-Rule" id="MF_01147"/>
    </source>
</evidence>
<feature type="binding site" evidence="7">
    <location>
        <position position="242"/>
    </location>
    <ligand>
        <name>a 1,2-diacyl-sn-glycero-3-phospho-(1'-sn-glycerol)</name>
        <dbReference type="ChEBI" id="CHEBI:64716"/>
    </ligand>
</feature>
<dbReference type="HAMAP" id="MF_01147">
    <property type="entry name" value="Lgt"/>
    <property type="match status" value="1"/>
</dbReference>
<name>A0A7L6N2K8_9MOLU</name>
<dbReference type="PANTHER" id="PTHR30589:SF0">
    <property type="entry name" value="PHOSPHATIDYLGLYCEROL--PROLIPOPROTEIN DIACYLGLYCERYL TRANSFERASE"/>
    <property type="match status" value="1"/>
</dbReference>
<keyword evidence="10" id="KW-1185">Reference proteome</keyword>
<keyword evidence="9" id="KW-0449">Lipoprotein</keyword>
<dbReference type="RefSeq" id="WP_312031345.1">
    <property type="nucleotide sequence ID" value="NZ_CP051151.1"/>
</dbReference>
<dbReference type="PANTHER" id="PTHR30589">
    <property type="entry name" value="PROLIPOPROTEIN DIACYLGLYCERYL TRANSFERASE"/>
    <property type="match status" value="1"/>
</dbReference>
<evidence type="ECO:0000256" key="2">
    <source>
        <dbReference type="ARBA" id="ARBA00022475"/>
    </source>
</evidence>
<dbReference type="UniPathway" id="UPA00664"/>
<keyword evidence="2 7" id="KW-1003">Cell membrane</keyword>
<dbReference type="GO" id="GO:0008961">
    <property type="term" value="F:phosphatidylglycerol-prolipoprotein diacylglyceryl transferase activity"/>
    <property type="evidence" value="ECO:0007669"/>
    <property type="project" value="UniProtKB-UniRule"/>
</dbReference>
<gene>
    <name evidence="7 9" type="primary">lgt</name>
    <name evidence="9" type="ORF">HF295_06430</name>
</gene>
<reference evidence="9 10" key="1">
    <citation type="submission" date="2020-04" db="EMBL/GenBank/DDBJ databases">
        <authorList>
            <person name="Zheng R.K."/>
            <person name="Sun C.M."/>
        </authorList>
    </citation>
    <scope>NUCLEOTIDE SEQUENCE [LARGE SCALE GENOMIC DNA]</scope>
    <source>
        <strain evidence="10">zrk29</strain>
    </source>
</reference>
<dbReference type="InterPro" id="IPR001640">
    <property type="entry name" value="Lgt"/>
</dbReference>
<feature type="transmembrane region" description="Helical" evidence="7">
    <location>
        <begin position="223"/>
        <end position="241"/>
    </location>
</feature>
<dbReference type="AlphaFoldDB" id="A0A7L6N2K8"/>
<protein>
    <recommendedName>
        <fullName evidence="7">Phosphatidylglycerol--prolipoprotein diacylglyceryl transferase</fullName>
        <ecNumber evidence="7">2.5.1.145</ecNumber>
    </recommendedName>
</protein>
<dbReference type="GO" id="GO:0042158">
    <property type="term" value="P:lipoprotein biosynthetic process"/>
    <property type="evidence" value="ECO:0007669"/>
    <property type="project" value="UniProtKB-UniRule"/>
</dbReference>
<keyword evidence="5 7" id="KW-1133">Transmembrane helix</keyword>
<evidence type="ECO:0000256" key="8">
    <source>
        <dbReference type="SAM" id="SignalP"/>
    </source>
</evidence>